<feature type="compositionally biased region" description="Polar residues" evidence="1">
    <location>
        <begin position="128"/>
        <end position="150"/>
    </location>
</feature>
<name>A0A060ST74_PYCCI</name>
<keyword evidence="3" id="KW-1185">Reference proteome</keyword>
<feature type="region of interest" description="Disordered" evidence="1">
    <location>
        <begin position="517"/>
        <end position="577"/>
    </location>
</feature>
<sequence>MFFLLNADTDLRSVGPVQATACRAAAPSAPQPRAVCARLWLATDHAQFVEVANRFATGAQLQRSPPQTCDSDLHDTRPSPHVFHSMSTRLPPIDIGALRSSPALIRSNSSGSSVRQHPYAYGQRRFPGTTTPVAPSTCATPVPPRSQSLNPPGHGGTAEHSVIGENGRWSSSHDAAFNPTLPGSAGQSSSSPATPLNGRSTAELDSIDARFPSFSTVQTSWDASMGHDVAGLATNDPSGVLLPHELESLISMFHLDAQRNMVRNFSKMSTDQKLVVLFMQQLRLENQIGALGGDITALEPRFAHIEQCTALAWQPSKAQMLCTQKLCRSFVRHYLAKPLSSYVNIGNLVRYIRKNAERMRLRIYCEDMTARVTLNHYIDDQCSQLKSAFRKSIFKSCKNKIPLASFGRNVLNNYHIPIVPEEVPIPMLGTLALLREIADPLSKKKNLKGADTGFWTTVEEHLKKLYNDLETKGRVTDEKWLEWAREMIKKDAAKFPIRVAELPPMSRDEISASVGMASTEVPDDEHGFEEPDPGDAYDDDDLDIDQIASNGGEHSRSEDDYDGDVALDGMGDIGSTA</sequence>
<organism evidence="2 3">
    <name type="scientific">Pycnoporus cinnabarinus</name>
    <name type="common">Cinnabar-red polypore</name>
    <name type="synonym">Trametes cinnabarina</name>
    <dbReference type="NCBI Taxonomy" id="5643"/>
    <lineage>
        <taxon>Eukaryota</taxon>
        <taxon>Fungi</taxon>
        <taxon>Dikarya</taxon>
        <taxon>Basidiomycota</taxon>
        <taxon>Agaricomycotina</taxon>
        <taxon>Agaricomycetes</taxon>
        <taxon>Polyporales</taxon>
        <taxon>Polyporaceae</taxon>
        <taxon>Trametes</taxon>
    </lineage>
</organism>
<dbReference type="HOGENOM" id="CLU_472627_0_0_1"/>
<feature type="compositionally biased region" description="Acidic residues" evidence="1">
    <location>
        <begin position="530"/>
        <end position="544"/>
    </location>
</feature>
<feature type="region of interest" description="Disordered" evidence="1">
    <location>
        <begin position="124"/>
        <end position="200"/>
    </location>
</feature>
<accession>A0A060ST74</accession>
<dbReference type="OrthoDB" id="2753495at2759"/>
<protein>
    <submittedName>
        <fullName evidence="2">Uncharacterized protein</fullName>
    </submittedName>
</protein>
<dbReference type="Proteomes" id="UP000029665">
    <property type="component" value="Unassembled WGS sequence"/>
</dbReference>
<feature type="region of interest" description="Disordered" evidence="1">
    <location>
        <begin position="59"/>
        <end position="79"/>
    </location>
</feature>
<reference evidence="2" key="1">
    <citation type="submission" date="2014-01" db="EMBL/GenBank/DDBJ databases">
        <title>The genome of the white-rot fungus Pycnoporus cinnabarinus: a basidiomycete model with a versatile arsenal for lignocellulosic biomass breakdown.</title>
        <authorList>
            <person name="Levasseur A."/>
            <person name="Lomascolo A."/>
            <person name="Ruiz-Duenas F.J."/>
            <person name="Uzan E."/>
            <person name="Piumi F."/>
            <person name="Kues U."/>
            <person name="Ram A.F.J."/>
            <person name="Murat C."/>
            <person name="Haon M."/>
            <person name="Benoit I."/>
            <person name="Arfi Y."/>
            <person name="Chevret D."/>
            <person name="Drula E."/>
            <person name="Kwon M.J."/>
            <person name="Gouret P."/>
            <person name="Lesage-Meessen L."/>
            <person name="Lombard V."/>
            <person name="Mariette J."/>
            <person name="Noirot C."/>
            <person name="Park J."/>
            <person name="Patyshakuliyeva A."/>
            <person name="Wieneger R.A.B."/>
            <person name="Wosten H.A.B."/>
            <person name="Martin F."/>
            <person name="Coutinho P.M."/>
            <person name="de Vries R."/>
            <person name="Martinez A.T."/>
            <person name="Klopp C."/>
            <person name="Pontarotti P."/>
            <person name="Henrissat B."/>
            <person name="Record E."/>
        </authorList>
    </citation>
    <scope>NUCLEOTIDE SEQUENCE [LARGE SCALE GENOMIC DNA]</scope>
    <source>
        <strain evidence="2">BRFM137</strain>
    </source>
</reference>
<proteinExistence type="predicted"/>
<gene>
    <name evidence="2" type="ORF">BN946_scf184753.g56</name>
</gene>
<feature type="compositionally biased region" description="Polar residues" evidence="1">
    <location>
        <begin position="59"/>
        <end position="70"/>
    </location>
</feature>
<evidence type="ECO:0000256" key="1">
    <source>
        <dbReference type="SAM" id="MobiDB-lite"/>
    </source>
</evidence>
<evidence type="ECO:0000313" key="3">
    <source>
        <dbReference type="Proteomes" id="UP000029665"/>
    </source>
</evidence>
<dbReference type="EMBL" id="CCBP010000447">
    <property type="protein sequence ID" value="CDO77306.1"/>
    <property type="molecule type" value="Genomic_DNA"/>
</dbReference>
<comment type="caution">
    <text evidence="2">The sequence shown here is derived from an EMBL/GenBank/DDBJ whole genome shotgun (WGS) entry which is preliminary data.</text>
</comment>
<feature type="compositionally biased region" description="Low complexity" evidence="1">
    <location>
        <begin position="182"/>
        <end position="193"/>
    </location>
</feature>
<evidence type="ECO:0000313" key="2">
    <source>
        <dbReference type="EMBL" id="CDO77306.1"/>
    </source>
</evidence>
<dbReference type="AlphaFoldDB" id="A0A060ST74"/>